<proteinExistence type="predicted"/>
<dbReference type="EMBL" id="JAMPJT010000016">
    <property type="protein sequence ID" value="MCV9880416.1"/>
    <property type="molecule type" value="Genomic_DNA"/>
</dbReference>
<dbReference type="Proteomes" id="UP001165568">
    <property type="component" value="Unassembled WGS sequence"/>
</dbReference>
<evidence type="ECO:0000313" key="1">
    <source>
        <dbReference type="EMBL" id="MCV9880416.1"/>
    </source>
</evidence>
<name>A0AA42C6K2_9GAMM</name>
<evidence type="ECO:0000313" key="3">
    <source>
        <dbReference type="Proteomes" id="UP001165568"/>
    </source>
</evidence>
<dbReference type="EMBL" id="JAMPJU010000016">
    <property type="protein sequence ID" value="MCV9883756.1"/>
    <property type="molecule type" value="Genomic_DNA"/>
</dbReference>
<gene>
    <name evidence="1" type="ORF">NC803_16405</name>
    <name evidence="2" type="ORF">NC856_15960</name>
</gene>
<organism evidence="1 4">
    <name type="scientific">Brenneria izbisi</name>
    <dbReference type="NCBI Taxonomy" id="2939450"/>
    <lineage>
        <taxon>Bacteria</taxon>
        <taxon>Pseudomonadati</taxon>
        <taxon>Pseudomonadota</taxon>
        <taxon>Gammaproteobacteria</taxon>
        <taxon>Enterobacterales</taxon>
        <taxon>Pectobacteriaceae</taxon>
        <taxon>Brenneria</taxon>
    </lineage>
</organism>
<evidence type="ECO:0000313" key="4">
    <source>
        <dbReference type="Proteomes" id="UP001165569"/>
    </source>
</evidence>
<protein>
    <submittedName>
        <fullName evidence="1">Uncharacterized protein</fullName>
    </submittedName>
</protein>
<dbReference type="AlphaFoldDB" id="A0AA42C6K2"/>
<evidence type="ECO:0000313" key="2">
    <source>
        <dbReference type="EMBL" id="MCV9883756.1"/>
    </source>
</evidence>
<dbReference type="Proteomes" id="UP001165569">
    <property type="component" value="Unassembled WGS sequence"/>
</dbReference>
<reference evidence="1" key="1">
    <citation type="submission" date="2022-04" db="EMBL/GenBank/DDBJ databases">
        <title>Brenneria sp. isolated from walnut trees in Serbia.</title>
        <authorList>
            <person name="Gasic K."/>
            <person name="Zlatkovic N."/>
            <person name="Kuzmanovic N."/>
        </authorList>
    </citation>
    <scope>NUCLEOTIDE SEQUENCE</scope>
    <source>
        <strain evidence="2">KBI 423</strain>
        <strain evidence="1">KBI 447</strain>
    </source>
</reference>
<accession>A0AA42C6K2</accession>
<comment type="caution">
    <text evidence="1">The sequence shown here is derived from an EMBL/GenBank/DDBJ whole genome shotgun (WGS) entry which is preliminary data.</text>
</comment>
<sequence>MCHYILSESKRLKLYEFSHALRQLIQSCLEPGVTELLTLICWYNLLDGSSLDDLPQLTNKPSSGIDDYIHHWKKNHPIVFTHIEDYVFFSCFSNWLAYR</sequence>
<keyword evidence="3" id="KW-1185">Reference proteome</keyword>
<dbReference type="RefSeq" id="WP_264091448.1">
    <property type="nucleotide sequence ID" value="NZ_JAMPJT010000016.1"/>
</dbReference>